<name>W8VW67_9FLAO</name>
<evidence type="ECO:0000313" key="1">
    <source>
        <dbReference type="EMBL" id="BAO56063.1"/>
    </source>
</evidence>
<organism evidence="1 2">
    <name type="scientific">Nonlabens marinus S1-08</name>
    <dbReference type="NCBI Taxonomy" id="1454201"/>
    <lineage>
        <taxon>Bacteria</taxon>
        <taxon>Pseudomonadati</taxon>
        <taxon>Bacteroidota</taxon>
        <taxon>Flavobacteriia</taxon>
        <taxon>Flavobacteriales</taxon>
        <taxon>Flavobacteriaceae</taxon>
        <taxon>Nonlabens</taxon>
    </lineage>
</organism>
<evidence type="ECO:0000313" key="2">
    <source>
        <dbReference type="Proteomes" id="UP000031760"/>
    </source>
</evidence>
<protein>
    <submittedName>
        <fullName evidence="1">Uncharacterized protein</fullName>
    </submittedName>
</protein>
<dbReference type="KEGG" id="nmf:NMS_2054"/>
<dbReference type="Proteomes" id="UP000031760">
    <property type="component" value="Chromosome"/>
</dbReference>
<accession>W8VW67</accession>
<reference evidence="1 2" key="1">
    <citation type="journal article" date="2014" name="Proc. Natl. Acad. Sci. U.S.A.">
        <title>Functional characterization of flavobacteria rhodopsins reveals a unique class of light-driven chloride pump in bacteria.</title>
        <authorList>
            <person name="Yoshizawa S."/>
            <person name="Kumagai Y."/>
            <person name="Kim H."/>
            <person name="Ogura Y."/>
            <person name="Hayashi T."/>
            <person name="Iwasaki W."/>
            <person name="DeLong E.F."/>
            <person name="Kogure K."/>
        </authorList>
    </citation>
    <scope>NUCLEOTIDE SEQUENCE [LARGE SCALE GENOMIC DNA]</scope>
    <source>
        <strain evidence="1 2">S1-08</strain>
    </source>
</reference>
<sequence length="276" mass="32539">MLHARLQFNCINYLHQSKSILGKVTAKCEGTPHTHYTFAVVANYKKKLRTSLNIFLILILAIQCKEVENDQTEIRWLKTEKSREYLDYSKFIQENPKSKHFEKALSEYFFLRDSVEGYFGCGKYNTSISIVDNEKILFDDELKKIDSLRYITFEYLKNGIPNVSTHKYDVQIPESKMWDSISKVHFDVVIYKKPFPIKSLKLALEEVSIGIDYYKEYLSEKWFSLPYNKLSNGKRIGIDELNDTRFSFFDFSHMNGKRIIPPPPPEFENDEMQTEE</sequence>
<gene>
    <name evidence="1" type="ORF">NMS_2054</name>
</gene>
<proteinExistence type="predicted"/>
<keyword evidence="2" id="KW-1185">Reference proteome</keyword>
<dbReference type="EMBL" id="AP014548">
    <property type="protein sequence ID" value="BAO56063.1"/>
    <property type="molecule type" value="Genomic_DNA"/>
</dbReference>
<dbReference type="AlphaFoldDB" id="W8VW67"/>
<dbReference type="HOGENOM" id="CLU_1007738_0_0_10"/>